<keyword evidence="4" id="KW-0808">Transferase</keyword>
<dbReference type="PROSITE" id="PS51392">
    <property type="entry name" value="KEN"/>
    <property type="match status" value="1"/>
</dbReference>
<feature type="compositionally biased region" description="Low complexity" evidence="13">
    <location>
        <begin position="282"/>
        <end position="292"/>
    </location>
</feature>
<dbReference type="GO" id="GO:1990604">
    <property type="term" value="C:IRE1-TRAF2-ASK1 complex"/>
    <property type="evidence" value="ECO:0007669"/>
    <property type="project" value="TreeGrafter"/>
</dbReference>
<keyword evidence="5 14" id="KW-0812">Transmembrane</keyword>
<reference evidence="19" key="1">
    <citation type="journal article" date="2023" name="Commun. Biol.">
        <title>Genome analysis of Parmales, the sister group of diatoms, reveals the evolutionary specialization of diatoms from phago-mixotrophs to photoautotrophs.</title>
        <authorList>
            <person name="Ban H."/>
            <person name="Sato S."/>
            <person name="Yoshikawa S."/>
            <person name="Yamada K."/>
            <person name="Nakamura Y."/>
            <person name="Ichinomiya M."/>
            <person name="Sato N."/>
            <person name="Blanc-Mathieu R."/>
            <person name="Endo H."/>
            <person name="Kuwata A."/>
            <person name="Ogata H."/>
        </authorList>
    </citation>
    <scope>NUCLEOTIDE SEQUENCE [LARGE SCALE GENOMIC DNA]</scope>
</reference>
<dbReference type="InterPro" id="IPR011009">
    <property type="entry name" value="Kinase-like_dom_sf"/>
</dbReference>
<feature type="domain" description="C3H1-type" evidence="16">
    <location>
        <begin position="739"/>
        <end position="771"/>
    </location>
</feature>
<dbReference type="PANTHER" id="PTHR13954:SF6">
    <property type="entry name" value="NON-SPECIFIC SERINE_THREONINE PROTEIN KINASE"/>
    <property type="match status" value="1"/>
</dbReference>
<evidence type="ECO:0000256" key="11">
    <source>
        <dbReference type="PROSITE-ProRule" id="PRU00723"/>
    </source>
</evidence>
<evidence type="ECO:0000256" key="10">
    <source>
        <dbReference type="ARBA" id="ARBA00022989"/>
    </source>
</evidence>
<dbReference type="EC" id="2.7.11.1" evidence="2"/>
<keyword evidence="3" id="KW-0723">Serine/threonine-protein kinase</keyword>
<dbReference type="SUPFAM" id="SSF50998">
    <property type="entry name" value="Quinoprotein alcohol dehydrogenase-like"/>
    <property type="match status" value="1"/>
</dbReference>
<dbReference type="GO" id="GO:0051082">
    <property type="term" value="F:unfolded protein binding"/>
    <property type="evidence" value="ECO:0007669"/>
    <property type="project" value="TreeGrafter"/>
</dbReference>
<accession>A0A9W7BBS3</accession>
<keyword evidence="9 12" id="KW-0067">ATP-binding</keyword>
<organism evidence="18 19">
    <name type="scientific">Triparma laevis f. inornata</name>
    <dbReference type="NCBI Taxonomy" id="1714386"/>
    <lineage>
        <taxon>Eukaryota</taxon>
        <taxon>Sar</taxon>
        <taxon>Stramenopiles</taxon>
        <taxon>Ochrophyta</taxon>
        <taxon>Bolidophyceae</taxon>
        <taxon>Parmales</taxon>
        <taxon>Triparmaceae</taxon>
        <taxon>Triparma</taxon>
    </lineage>
</organism>
<feature type="region of interest" description="Disordered" evidence="13">
    <location>
        <begin position="261"/>
        <end position="292"/>
    </location>
</feature>
<dbReference type="SMART" id="SM00220">
    <property type="entry name" value="S_TKc"/>
    <property type="match status" value="1"/>
</dbReference>
<evidence type="ECO:0000259" key="16">
    <source>
        <dbReference type="PROSITE" id="PS50103"/>
    </source>
</evidence>
<dbReference type="GO" id="GO:0008270">
    <property type="term" value="F:zinc ion binding"/>
    <property type="evidence" value="ECO:0007669"/>
    <property type="project" value="UniProtKB-KW"/>
</dbReference>
<dbReference type="InterPro" id="IPR017441">
    <property type="entry name" value="Protein_kinase_ATP_BS"/>
</dbReference>
<evidence type="ECO:0000256" key="7">
    <source>
        <dbReference type="ARBA" id="ARBA00022741"/>
    </source>
</evidence>
<feature type="domain" description="Protein kinase" evidence="15">
    <location>
        <begin position="298"/>
        <end position="590"/>
    </location>
</feature>
<dbReference type="PROSITE" id="PS00107">
    <property type="entry name" value="PROTEIN_KINASE_ATP"/>
    <property type="match status" value="1"/>
</dbReference>
<dbReference type="Gene3D" id="4.10.1000.10">
    <property type="entry name" value="Zinc finger, CCCH-type"/>
    <property type="match status" value="1"/>
</dbReference>
<feature type="transmembrane region" description="Helical" evidence="14">
    <location>
        <begin position="226"/>
        <end position="248"/>
    </location>
</feature>
<dbReference type="PROSITE" id="PS00108">
    <property type="entry name" value="PROTEIN_KINASE_ST"/>
    <property type="match status" value="1"/>
</dbReference>
<dbReference type="GO" id="GO:0004521">
    <property type="term" value="F:RNA endonuclease activity"/>
    <property type="evidence" value="ECO:0007669"/>
    <property type="project" value="InterPro"/>
</dbReference>
<evidence type="ECO:0000313" key="19">
    <source>
        <dbReference type="Proteomes" id="UP001162640"/>
    </source>
</evidence>
<keyword evidence="7 12" id="KW-0547">Nucleotide-binding</keyword>
<dbReference type="InterPro" id="IPR010513">
    <property type="entry name" value="KEN_dom"/>
</dbReference>
<dbReference type="SUPFAM" id="SSF56112">
    <property type="entry name" value="Protein kinase-like (PK-like)"/>
    <property type="match status" value="1"/>
</dbReference>
<dbReference type="PROSITE" id="PS50011">
    <property type="entry name" value="PROTEIN_KINASE_DOM"/>
    <property type="match status" value="1"/>
</dbReference>
<feature type="compositionally biased region" description="Low complexity" evidence="13">
    <location>
        <begin position="57"/>
        <end position="75"/>
    </location>
</feature>
<evidence type="ECO:0000313" key="18">
    <source>
        <dbReference type="EMBL" id="GMH87726.1"/>
    </source>
</evidence>
<dbReference type="GO" id="GO:0004674">
    <property type="term" value="F:protein serine/threonine kinase activity"/>
    <property type="evidence" value="ECO:0007669"/>
    <property type="project" value="UniProtKB-KW"/>
</dbReference>
<evidence type="ECO:0000256" key="2">
    <source>
        <dbReference type="ARBA" id="ARBA00012513"/>
    </source>
</evidence>
<feature type="region of interest" description="Disordered" evidence="13">
    <location>
        <begin position="57"/>
        <end position="83"/>
    </location>
</feature>
<evidence type="ECO:0000256" key="4">
    <source>
        <dbReference type="ARBA" id="ARBA00022679"/>
    </source>
</evidence>
<evidence type="ECO:0000256" key="1">
    <source>
        <dbReference type="ARBA" id="ARBA00004167"/>
    </source>
</evidence>
<dbReference type="EMBL" id="BLQM01000399">
    <property type="protein sequence ID" value="GMH87726.1"/>
    <property type="molecule type" value="Genomic_DNA"/>
</dbReference>
<dbReference type="Pfam" id="PF00069">
    <property type="entry name" value="Pkinase"/>
    <property type="match status" value="1"/>
</dbReference>
<dbReference type="InterPro" id="IPR000719">
    <property type="entry name" value="Prot_kinase_dom"/>
</dbReference>
<feature type="region of interest" description="Disordered" evidence="13">
    <location>
        <begin position="452"/>
        <end position="472"/>
    </location>
</feature>
<evidence type="ECO:0000256" key="8">
    <source>
        <dbReference type="ARBA" id="ARBA00022777"/>
    </source>
</evidence>
<dbReference type="GO" id="GO:0005524">
    <property type="term" value="F:ATP binding"/>
    <property type="evidence" value="ECO:0007669"/>
    <property type="project" value="UniProtKB-UniRule"/>
</dbReference>
<comment type="caution">
    <text evidence="18">The sequence shown here is derived from an EMBL/GenBank/DDBJ whole genome shotgun (WGS) entry which is preliminary data.</text>
</comment>
<evidence type="ECO:0000256" key="12">
    <source>
        <dbReference type="PROSITE-ProRule" id="PRU10141"/>
    </source>
</evidence>
<dbReference type="InterPro" id="IPR045133">
    <property type="entry name" value="IRE1/2-like"/>
</dbReference>
<sequence length="854" mass="93234">MFLIDVEGTLHGLSRTSGTLLWSTPLSSPLNSNPTPLLSTTITTGTITFIPSITGSIHLPRDPNSNPNPNLNNSDQKNKKINNVRSTNEVVYDTVSVRDLVSRSPFVDYQGRVFAGSKRGQAVGVDYRNGVVKKVVDGGGVFDVVDEDSDSYNEDNYGEEEFIVWVGRNDYDVTVYDIHSGRIESLFSSSEVLSSKEMLSLAEGEARESEEQETSSIRLLATVQGAIVMGILSSWVPPVVALIFVVSFEMGRRKRLQHLKVDNPVSSSSSSSSLEKINNDEQPQPQSLSSSKQIGSITLSSTILGYGCHGTVVFLGSLHNRKIAVKRMLSAYDASASNEIDLLCRTDDHANLIRYFMRETDGEFVYLALELCDKSLLDAVEGGICGGEVGALEEIVKGVDHLHNMRIIHRDIKPQNILMRKKGKEQKHFGDYLMKISDMGLGKVVGGGQSGSSMGGGGAGGVPSSTGGGGGAGSVGWQAQEVIKQKLERVASSENLGESAGGSAVRVSSRSRFASDIFSLGCLFQFVLLPGSHPFGSFYERENNIILGKPVELRKLLSKNPLAYNLVKSMVQHDYKLRPTASQVLKHPFFWSKTKRMQFICDFSDRLEIEGAVSKLGLKVEVAAADIISTNFTNKMEPKLLNDAAKYRSYDPASVVDCLRFIRNKRNHEDSIPSDVKQKIGSLWEYFENLFPGLVGRCWEVSKKELSAEDEFCKRWELDGEGVGVEADSNSHLNNVDPRFRTRLCTNWLASNGTSCAMKDKGKCIFAHSPCELRVKEGKRARWGKLINKETGYSSNLLASGGEDTYGAAIGVESMREQEGKWGGGGGQGGRRGGRGRGGGRYGGRGGRGRGKCY</sequence>
<evidence type="ECO:0000259" key="17">
    <source>
        <dbReference type="PROSITE" id="PS51392"/>
    </source>
</evidence>
<evidence type="ECO:0000256" key="3">
    <source>
        <dbReference type="ARBA" id="ARBA00022527"/>
    </source>
</evidence>
<evidence type="ECO:0000256" key="6">
    <source>
        <dbReference type="ARBA" id="ARBA00022729"/>
    </source>
</evidence>
<dbReference type="PROSITE" id="PS50103">
    <property type="entry name" value="ZF_C3H1"/>
    <property type="match status" value="1"/>
</dbReference>
<feature type="compositionally biased region" description="Gly residues" evidence="13">
    <location>
        <begin position="821"/>
        <end position="846"/>
    </location>
</feature>
<dbReference type="GO" id="GO:0036498">
    <property type="term" value="P:IRE1-mediated unfolded protein response"/>
    <property type="evidence" value="ECO:0007669"/>
    <property type="project" value="TreeGrafter"/>
</dbReference>
<keyword evidence="11" id="KW-0863">Zinc-finger</keyword>
<comment type="subcellular location">
    <subcellularLocation>
        <location evidence="1">Membrane</location>
        <topology evidence="1">Single-pass membrane protein</topology>
    </subcellularLocation>
</comment>
<dbReference type="InterPro" id="IPR008271">
    <property type="entry name" value="Ser/Thr_kinase_AS"/>
</dbReference>
<dbReference type="GO" id="GO:0006397">
    <property type="term" value="P:mRNA processing"/>
    <property type="evidence" value="ECO:0007669"/>
    <property type="project" value="InterPro"/>
</dbReference>
<dbReference type="InterPro" id="IPR011047">
    <property type="entry name" value="Quinoprotein_ADH-like_sf"/>
</dbReference>
<evidence type="ECO:0000256" key="9">
    <source>
        <dbReference type="ARBA" id="ARBA00022840"/>
    </source>
</evidence>
<keyword evidence="8" id="KW-0418">Kinase</keyword>
<keyword evidence="10 14" id="KW-1133">Transmembrane helix</keyword>
<feature type="binding site" evidence="12">
    <location>
        <position position="326"/>
    </location>
    <ligand>
        <name>ATP</name>
        <dbReference type="ChEBI" id="CHEBI:30616"/>
    </ligand>
</feature>
<dbReference type="PANTHER" id="PTHR13954">
    <property type="entry name" value="IRE1-RELATED"/>
    <property type="match status" value="1"/>
</dbReference>
<keyword evidence="14" id="KW-0472">Membrane</keyword>
<keyword evidence="11" id="KW-0862">Zinc</keyword>
<evidence type="ECO:0000256" key="13">
    <source>
        <dbReference type="SAM" id="MobiDB-lite"/>
    </source>
</evidence>
<dbReference type="Gene3D" id="1.10.510.10">
    <property type="entry name" value="Transferase(Phosphotransferase) domain 1"/>
    <property type="match status" value="1"/>
</dbReference>
<dbReference type="Gene3D" id="3.30.200.20">
    <property type="entry name" value="Phosphorylase Kinase, domain 1"/>
    <property type="match status" value="1"/>
</dbReference>
<feature type="zinc finger region" description="C3H1-type" evidence="11">
    <location>
        <begin position="739"/>
        <end position="771"/>
    </location>
</feature>
<dbReference type="Gene3D" id="1.20.1440.180">
    <property type="entry name" value="KEN domain"/>
    <property type="match status" value="1"/>
</dbReference>
<evidence type="ECO:0000256" key="5">
    <source>
        <dbReference type="ARBA" id="ARBA00022692"/>
    </source>
</evidence>
<dbReference type="Proteomes" id="UP001162640">
    <property type="component" value="Unassembled WGS sequence"/>
</dbReference>
<dbReference type="AlphaFoldDB" id="A0A9W7BBS3"/>
<proteinExistence type="predicted"/>
<evidence type="ECO:0000256" key="14">
    <source>
        <dbReference type="SAM" id="Phobius"/>
    </source>
</evidence>
<evidence type="ECO:0000259" key="15">
    <source>
        <dbReference type="PROSITE" id="PS50011"/>
    </source>
</evidence>
<feature type="region of interest" description="Disordered" evidence="13">
    <location>
        <begin position="817"/>
        <end position="854"/>
    </location>
</feature>
<dbReference type="Pfam" id="PF06479">
    <property type="entry name" value="Ribonuc_2-5A"/>
    <property type="match status" value="1"/>
</dbReference>
<gene>
    <name evidence="18" type="ORF">TL16_g10947</name>
</gene>
<dbReference type="FunFam" id="3.30.200.20:FF:000077">
    <property type="entry name" value="Putative Serine/threonine-protein kinase/endoribonuclease IRE1"/>
    <property type="match status" value="1"/>
</dbReference>
<feature type="domain" description="KEN" evidence="17">
    <location>
        <begin position="593"/>
        <end position="718"/>
    </location>
</feature>
<dbReference type="InterPro" id="IPR000571">
    <property type="entry name" value="Znf_CCCH"/>
</dbReference>
<name>A0A9W7BBS3_9STRA</name>
<protein>
    <recommendedName>
        <fullName evidence="2">non-specific serine/threonine protein kinase</fullName>
        <ecNumber evidence="2">2.7.11.1</ecNumber>
    </recommendedName>
</protein>
<keyword evidence="6" id="KW-0732">Signal</keyword>
<dbReference type="InterPro" id="IPR038357">
    <property type="entry name" value="KEN_sf"/>
</dbReference>
<keyword evidence="11" id="KW-0479">Metal-binding</keyword>